<dbReference type="Proteomes" id="UP000184212">
    <property type="component" value="Unassembled WGS sequence"/>
</dbReference>
<dbReference type="OrthoDB" id="9794157at2"/>
<keyword evidence="3" id="KW-1185">Reference proteome</keyword>
<dbReference type="InterPro" id="IPR024185">
    <property type="entry name" value="FTHF_cligase-like_sf"/>
</dbReference>
<dbReference type="Pfam" id="PF02589">
    <property type="entry name" value="LUD_dom"/>
    <property type="match status" value="1"/>
</dbReference>
<dbReference type="PANTHER" id="PTHR43682:SF1">
    <property type="entry name" value="LACTATE UTILIZATION PROTEIN C"/>
    <property type="match status" value="1"/>
</dbReference>
<dbReference type="STRING" id="947013.SAMN04488109_5083"/>
<dbReference type="EMBL" id="FQWQ01000004">
    <property type="protein sequence ID" value="SHH74247.1"/>
    <property type="molecule type" value="Genomic_DNA"/>
</dbReference>
<dbReference type="SUPFAM" id="SSF100950">
    <property type="entry name" value="NagB/RpiA/CoA transferase-like"/>
    <property type="match status" value="1"/>
</dbReference>
<sequence>MSSREQILANIKKNQPPVTPLPEITQLTTSGLREEKVSKFTSVLQAIGGQVVPADSWDAIAAYVSTQFPSPARTINLVQELAGHLPLAVLEKDPHQLESVTLALLKGHFAVAENGAVWITEARLGDRALPFICEHLALVVHADAIVSTLHDAYERIANEAPYEFGTFIAGPSKTADIEQSLVLGAHGAKTLTLFLLSGN</sequence>
<dbReference type="RefSeq" id="WP_073141171.1">
    <property type="nucleotide sequence ID" value="NZ_FQWQ01000004.1"/>
</dbReference>
<feature type="domain" description="LUD" evidence="1">
    <location>
        <begin position="96"/>
        <end position="195"/>
    </location>
</feature>
<name>A0A1M5VG75_9BACT</name>
<organism evidence="2 3">
    <name type="scientific">Chryseolinea serpens</name>
    <dbReference type="NCBI Taxonomy" id="947013"/>
    <lineage>
        <taxon>Bacteria</taxon>
        <taxon>Pseudomonadati</taxon>
        <taxon>Bacteroidota</taxon>
        <taxon>Cytophagia</taxon>
        <taxon>Cytophagales</taxon>
        <taxon>Fulvivirgaceae</taxon>
        <taxon>Chryseolinea</taxon>
    </lineage>
</organism>
<dbReference type="Gene3D" id="3.40.50.10420">
    <property type="entry name" value="NagB/RpiA/CoA transferase-like"/>
    <property type="match status" value="1"/>
</dbReference>
<evidence type="ECO:0000313" key="3">
    <source>
        <dbReference type="Proteomes" id="UP000184212"/>
    </source>
</evidence>
<dbReference type="PANTHER" id="PTHR43682">
    <property type="entry name" value="LACTATE UTILIZATION PROTEIN C"/>
    <property type="match status" value="1"/>
</dbReference>
<evidence type="ECO:0000313" key="2">
    <source>
        <dbReference type="EMBL" id="SHH74247.1"/>
    </source>
</evidence>
<dbReference type="InterPro" id="IPR037171">
    <property type="entry name" value="NagB/RpiA_transferase-like"/>
</dbReference>
<dbReference type="InterPro" id="IPR003741">
    <property type="entry name" value="LUD_dom"/>
</dbReference>
<accession>A0A1M5VG75</accession>
<proteinExistence type="predicted"/>
<protein>
    <submittedName>
        <fullName evidence="2">L-lactate dehydrogenase complex protein LldG</fullName>
    </submittedName>
</protein>
<dbReference type="AlphaFoldDB" id="A0A1M5VG75"/>
<reference evidence="2 3" key="1">
    <citation type="submission" date="2016-11" db="EMBL/GenBank/DDBJ databases">
        <authorList>
            <person name="Jaros S."/>
            <person name="Januszkiewicz K."/>
            <person name="Wedrychowicz H."/>
        </authorList>
    </citation>
    <scope>NUCLEOTIDE SEQUENCE [LARGE SCALE GENOMIC DNA]</scope>
    <source>
        <strain evidence="2 3">DSM 24574</strain>
    </source>
</reference>
<gene>
    <name evidence="2" type="ORF">SAMN04488109_5083</name>
</gene>
<evidence type="ECO:0000259" key="1">
    <source>
        <dbReference type="Pfam" id="PF02589"/>
    </source>
</evidence>